<organism evidence="2 3">
    <name type="scientific">Shewanella hanedai</name>
    <name type="common">Alteromonas hanedai</name>
    <dbReference type="NCBI Taxonomy" id="25"/>
    <lineage>
        <taxon>Bacteria</taxon>
        <taxon>Pseudomonadati</taxon>
        <taxon>Pseudomonadota</taxon>
        <taxon>Gammaproteobacteria</taxon>
        <taxon>Alteromonadales</taxon>
        <taxon>Shewanellaceae</taxon>
        <taxon>Shewanella</taxon>
    </lineage>
</organism>
<dbReference type="RefSeq" id="WP_144040943.1">
    <property type="nucleotide sequence ID" value="NZ_BMPL01000011.1"/>
</dbReference>
<keyword evidence="3" id="KW-1185">Reference proteome</keyword>
<dbReference type="Proteomes" id="UP000318126">
    <property type="component" value="Unassembled WGS sequence"/>
</dbReference>
<feature type="transmembrane region" description="Helical" evidence="1">
    <location>
        <begin position="7"/>
        <end position="23"/>
    </location>
</feature>
<evidence type="ECO:0000313" key="3">
    <source>
        <dbReference type="Proteomes" id="UP000318126"/>
    </source>
</evidence>
<feature type="transmembrane region" description="Helical" evidence="1">
    <location>
        <begin position="35"/>
        <end position="52"/>
    </location>
</feature>
<dbReference type="EMBL" id="VKGK01000018">
    <property type="protein sequence ID" value="TRY13497.1"/>
    <property type="molecule type" value="Genomic_DNA"/>
</dbReference>
<evidence type="ECO:0000313" key="2">
    <source>
        <dbReference type="EMBL" id="TRY13497.1"/>
    </source>
</evidence>
<protein>
    <submittedName>
        <fullName evidence="2">DUF3429 domain-containing protein</fullName>
    </submittedName>
</protein>
<dbReference type="Pfam" id="PF11911">
    <property type="entry name" value="DUF3429"/>
    <property type="match status" value="1"/>
</dbReference>
<dbReference type="InterPro" id="IPR021836">
    <property type="entry name" value="DUF3429"/>
</dbReference>
<keyword evidence="1" id="KW-0812">Transmembrane</keyword>
<gene>
    <name evidence="2" type="ORF">FN961_14740</name>
</gene>
<evidence type="ECO:0000256" key="1">
    <source>
        <dbReference type="SAM" id="Phobius"/>
    </source>
</evidence>
<reference evidence="3" key="1">
    <citation type="submission" date="2019-07" db="EMBL/GenBank/DDBJ databases">
        <title>Shewanella sp. YLB-08 draft genomic sequence.</title>
        <authorList>
            <person name="Yu L."/>
        </authorList>
    </citation>
    <scope>NUCLEOTIDE SEQUENCE [LARGE SCALE GENOMIC DNA]</scope>
    <source>
        <strain evidence="3">JCM 20706</strain>
    </source>
</reference>
<keyword evidence="1" id="KW-1133">Transmembrane helix</keyword>
<feature type="transmembrane region" description="Helical" evidence="1">
    <location>
        <begin position="120"/>
        <end position="139"/>
    </location>
</feature>
<dbReference type="OrthoDB" id="8591832at2"/>
<dbReference type="PANTHER" id="PTHR15887">
    <property type="entry name" value="TRANSMEMBRANE PROTEIN 69"/>
    <property type="match status" value="1"/>
</dbReference>
<keyword evidence="1" id="KW-0472">Membrane</keyword>
<feature type="transmembrane region" description="Helical" evidence="1">
    <location>
        <begin position="73"/>
        <end position="100"/>
    </location>
</feature>
<proteinExistence type="predicted"/>
<dbReference type="PANTHER" id="PTHR15887:SF1">
    <property type="entry name" value="TRANSMEMBRANE PROTEIN 69"/>
    <property type="match status" value="1"/>
</dbReference>
<sequence>MKTWKTLGYMGLIPFVLCLYLSGHEMFWGIDPKQAFIAYSAVILSFIAGTIWQVNGSRQNDKLKSKQQIISNLFSLIAFVSLLINPYVALAILTTSYLLHFLYEVRFVLQDELNPEYITMRFRLTLTVVLLHITAFIVWSN</sequence>
<comment type="caution">
    <text evidence="2">The sequence shown here is derived from an EMBL/GenBank/DDBJ whole genome shotgun (WGS) entry which is preliminary data.</text>
</comment>
<dbReference type="AlphaFoldDB" id="A0A553JM26"/>
<accession>A0A553JM26</accession>
<name>A0A553JM26_SHEHA</name>